<evidence type="ECO:0000313" key="10">
    <source>
        <dbReference type="EMBL" id="TKG71699.1"/>
    </source>
</evidence>
<comment type="pathway">
    <text evidence="2 8">Aromatic compound metabolism; beta-ketoadipate pathway; 5-oxo-4,5-dihydro-2-furylacetate from catechol: step 3/3.</text>
</comment>
<reference evidence="10 11" key="1">
    <citation type="journal article" date="2015" name="Antonie Van Leeuwenhoek">
        <title>Prauserella endophytica sp. nov., an endophytic actinobacterium isolated from Tamarix taklamakanensis.</title>
        <authorList>
            <person name="Liu J.M."/>
            <person name="Habden X."/>
            <person name="Guo L."/>
            <person name="Tuo L."/>
            <person name="Jiang Z.K."/>
            <person name="Liu S.W."/>
            <person name="Liu X.F."/>
            <person name="Chen L."/>
            <person name="Li R.F."/>
            <person name="Zhang Y.Q."/>
            <person name="Sun C.H."/>
        </authorList>
    </citation>
    <scope>NUCLEOTIDE SEQUENCE [LARGE SCALE GENOMIC DNA]</scope>
    <source>
        <strain evidence="10 11">CGMCC 4.7182</strain>
    </source>
</reference>
<accession>A0ABY2S8S3</accession>
<keyword evidence="6 8" id="KW-0058">Aromatic hydrocarbons catabolism</keyword>
<dbReference type="Proteomes" id="UP000309992">
    <property type="component" value="Unassembled WGS sequence"/>
</dbReference>
<dbReference type="EMBL" id="SWMS01000004">
    <property type="protein sequence ID" value="TKG71699.1"/>
    <property type="molecule type" value="Genomic_DNA"/>
</dbReference>
<protein>
    <recommendedName>
        <fullName evidence="5 8">Muconolactone Delta-isomerase</fullName>
        <shortName evidence="8">MIase</shortName>
        <ecNumber evidence="5 8">5.3.3.4</ecNumber>
    </recommendedName>
</protein>
<dbReference type="Gene3D" id="3.30.70.1060">
    <property type="entry name" value="Dimeric alpha+beta barrel"/>
    <property type="match status" value="1"/>
</dbReference>
<evidence type="ECO:0000256" key="1">
    <source>
        <dbReference type="ARBA" id="ARBA00001739"/>
    </source>
</evidence>
<dbReference type="Pfam" id="PF02426">
    <property type="entry name" value="MIase"/>
    <property type="match status" value="1"/>
</dbReference>
<evidence type="ECO:0000256" key="7">
    <source>
        <dbReference type="ARBA" id="ARBA00023235"/>
    </source>
</evidence>
<comment type="catalytic activity">
    <reaction evidence="1 8">
        <text>(S)-muconolactone = (4,5-dihydro-5-oxofuran-2-yl)-acetate</text>
        <dbReference type="Rhea" id="RHEA:12348"/>
        <dbReference type="ChEBI" id="CHEBI:58425"/>
        <dbReference type="ChEBI" id="CHEBI:58736"/>
        <dbReference type="EC" id="5.3.3.4"/>
    </reaction>
</comment>
<keyword evidence="11" id="KW-1185">Reference proteome</keyword>
<dbReference type="RefSeq" id="WP_137094484.1">
    <property type="nucleotide sequence ID" value="NZ_SWMS01000004.1"/>
</dbReference>
<dbReference type="PIRSF" id="PIRSF001486">
    <property type="entry name" value="CatC"/>
    <property type="match status" value="1"/>
</dbReference>
<evidence type="ECO:0000256" key="3">
    <source>
        <dbReference type="ARBA" id="ARBA00010882"/>
    </source>
</evidence>
<evidence type="ECO:0000256" key="5">
    <source>
        <dbReference type="ARBA" id="ARBA00012070"/>
    </source>
</evidence>
<comment type="subunit">
    <text evidence="4">Homodecamer.</text>
</comment>
<name>A0ABY2S8S3_9PSEU</name>
<keyword evidence="7 8" id="KW-0413">Isomerase</keyword>
<dbReference type="InterPro" id="IPR011008">
    <property type="entry name" value="Dimeric_a/b-barrel"/>
</dbReference>
<organism evidence="10 11">
    <name type="scientific">Prauserella endophytica</name>
    <dbReference type="NCBI Taxonomy" id="1592324"/>
    <lineage>
        <taxon>Bacteria</taxon>
        <taxon>Bacillati</taxon>
        <taxon>Actinomycetota</taxon>
        <taxon>Actinomycetes</taxon>
        <taxon>Pseudonocardiales</taxon>
        <taxon>Pseudonocardiaceae</taxon>
        <taxon>Prauserella</taxon>
        <taxon>Prauserella coralliicola group</taxon>
    </lineage>
</organism>
<sequence>MEFLVRLTIDVPRDLSHDEFRDLMASEQKRGEELISQGLLRSIWRVPGARANISLYDVKDATALHETLTSLPMWPWMTAEVQPLATHPLTVETSDRPA</sequence>
<dbReference type="InterPro" id="IPR026029">
    <property type="entry name" value="MLI_dom"/>
</dbReference>
<dbReference type="SUPFAM" id="SSF54909">
    <property type="entry name" value="Dimeric alpha+beta barrel"/>
    <property type="match status" value="1"/>
</dbReference>
<evidence type="ECO:0000259" key="9">
    <source>
        <dbReference type="Pfam" id="PF02426"/>
    </source>
</evidence>
<evidence type="ECO:0000256" key="8">
    <source>
        <dbReference type="PIRNR" id="PIRNR001486"/>
    </source>
</evidence>
<evidence type="ECO:0000256" key="2">
    <source>
        <dbReference type="ARBA" id="ARBA00005193"/>
    </source>
</evidence>
<comment type="caution">
    <text evidence="10">The sequence shown here is derived from an EMBL/GenBank/DDBJ whole genome shotgun (WGS) entry which is preliminary data.</text>
</comment>
<dbReference type="InterPro" id="IPR003464">
    <property type="entry name" value="Muconolactone_d_Isoase"/>
</dbReference>
<evidence type="ECO:0000313" key="11">
    <source>
        <dbReference type="Proteomes" id="UP000309992"/>
    </source>
</evidence>
<dbReference type="EC" id="5.3.3.4" evidence="5 8"/>
<evidence type="ECO:0000256" key="4">
    <source>
        <dbReference type="ARBA" id="ARBA00011365"/>
    </source>
</evidence>
<comment type="similarity">
    <text evidence="3 8">Belongs to the muconolactone Delta-isomerase family.</text>
</comment>
<evidence type="ECO:0000256" key="6">
    <source>
        <dbReference type="ARBA" id="ARBA00022797"/>
    </source>
</evidence>
<gene>
    <name evidence="10" type="ORF">FCN18_09280</name>
</gene>
<feature type="domain" description="Muconolactone isomerase" evidence="9">
    <location>
        <begin position="1"/>
        <end position="88"/>
    </location>
</feature>
<proteinExistence type="inferred from homology"/>